<dbReference type="Proteomes" id="UP001250181">
    <property type="component" value="Unassembled WGS sequence"/>
</dbReference>
<comment type="caution">
    <text evidence="1">The sequence shown here is derived from an EMBL/GenBank/DDBJ whole genome shotgun (WGS) entry which is preliminary data.</text>
</comment>
<keyword evidence="2" id="KW-1185">Reference proteome</keyword>
<name>A0ABU3QRY5_9ACTN</name>
<accession>A0ABU3QRY5</accession>
<protein>
    <submittedName>
        <fullName evidence="1">Uncharacterized protein</fullName>
    </submittedName>
</protein>
<sequence>MKKIPRPARRGLPYPKYLRAKGVPLIRRGVVKDGREKGCVAFPPGCPPARAGDFPDER</sequence>
<proteinExistence type="predicted"/>
<evidence type="ECO:0000313" key="1">
    <source>
        <dbReference type="EMBL" id="MDT9685531.1"/>
    </source>
</evidence>
<organism evidence="1 2">
    <name type="scientific">Streptomyces tamarix</name>
    <dbReference type="NCBI Taxonomy" id="3078565"/>
    <lineage>
        <taxon>Bacteria</taxon>
        <taxon>Bacillati</taxon>
        <taxon>Actinomycetota</taxon>
        <taxon>Actinomycetes</taxon>
        <taxon>Kitasatosporales</taxon>
        <taxon>Streptomycetaceae</taxon>
        <taxon>Streptomyces</taxon>
    </lineage>
</organism>
<reference evidence="1 2" key="1">
    <citation type="submission" date="2023-09" db="EMBL/GenBank/DDBJ databases">
        <title>Streptomyces sp. nov.: A antagonism against Alternaria gaisen Producing Streptochlin, Isolated from Tamarix root soil.</title>
        <authorList>
            <person name="Chen Y."/>
        </authorList>
    </citation>
    <scope>NUCLEOTIDE SEQUENCE [LARGE SCALE GENOMIC DNA]</scope>
    <source>
        <strain evidence="1 2">TRM76323</strain>
    </source>
</reference>
<dbReference type="RefSeq" id="WP_315880575.1">
    <property type="nucleotide sequence ID" value="NZ_JAWCTQ010000043.1"/>
</dbReference>
<evidence type="ECO:0000313" key="2">
    <source>
        <dbReference type="Proteomes" id="UP001250181"/>
    </source>
</evidence>
<gene>
    <name evidence="1" type="ORF">RND61_26200</name>
</gene>
<dbReference type="EMBL" id="JAWCTQ010000043">
    <property type="protein sequence ID" value="MDT9685531.1"/>
    <property type="molecule type" value="Genomic_DNA"/>
</dbReference>